<sequence>MIGTWNIRSLNGKETELNVEFTATGLDVLVIVETKKKSQGEMELEGGNLLLYSGVQKDERARRWKEYFMEHLGGEENNTEGEEGGGIGNEDGQITSRDEVAEEQITNEEIVEAFRKIKLLLDVTV</sequence>
<dbReference type="AlphaFoldDB" id="A0ABD2NJA0"/>
<feature type="region of interest" description="Disordered" evidence="1">
    <location>
        <begin position="73"/>
        <end position="94"/>
    </location>
</feature>
<evidence type="ECO:0000313" key="3">
    <source>
        <dbReference type="Proteomes" id="UP001516400"/>
    </source>
</evidence>
<gene>
    <name evidence="2" type="ORF">HHI36_016293</name>
</gene>
<proteinExistence type="predicted"/>
<dbReference type="EMBL" id="JABFTP020000124">
    <property type="protein sequence ID" value="KAL3278767.1"/>
    <property type="molecule type" value="Genomic_DNA"/>
</dbReference>
<dbReference type="Proteomes" id="UP001516400">
    <property type="component" value="Unassembled WGS sequence"/>
</dbReference>
<evidence type="ECO:0000313" key="2">
    <source>
        <dbReference type="EMBL" id="KAL3278767.1"/>
    </source>
</evidence>
<name>A0ABD2NJA0_9CUCU</name>
<protein>
    <submittedName>
        <fullName evidence="2">Uncharacterized protein</fullName>
    </submittedName>
</protein>
<comment type="caution">
    <text evidence="2">The sequence shown here is derived from an EMBL/GenBank/DDBJ whole genome shotgun (WGS) entry which is preliminary data.</text>
</comment>
<evidence type="ECO:0000256" key="1">
    <source>
        <dbReference type="SAM" id="MobiDB-lite"/>
    </source>
</evidence>
<accession>A0ABD2NJA0</accession>
<keyword evidence="3" id="KW-1185">Reference proteome</keyword>
<reference evidence="2 3" key="1">
    <citation type="journal article" date="2021" name="BMC Biol.">
        <title>Horizontally acquired antibacterial genes associated with adaptive radiation of ladybird beetles.</title>
        <authorList>
            <person name="Li H.S."/>
            <person name="Tang X.F."/>
            <person name="Huang Y.H."/>
            <person name="Xu Z.Y."/>
            <person name="Chen M.L."/>
            <person name="Du X.Y."/>
            <person name="Qiu B.Y."/>
            <person name="Chen P.T."/>
            <person name="Zhang W."/>
            <person name="Slipinski A."/>
            <person name="Escalona H.E."/>
            <person name="Waterhouse R.M."/>
            <person name="Zwick A."/>
            <person name="Pang H."/>
        </authorList>
    </citation>
    <scope>NUCLEOTIDE SEQUENCE [LARGE SCALE GENOMIC DNA]</scope>
    <source>
        <strain evidence="2">SYSU2018</strain>
    </source>
</reference>
<organism evidence="2 3">
    <name type="scientific">Cryptolaemus montrouzieri</name>
    <dbReference type="NCBI Taxonomy" id="559131"/>
    <lineage>
        <taxon>Eukaryota</taxon>
        <taxon>Metazoa</taxon>
        <taxon>Ecdysozoa</taxon>
        <taxon>Arthropoda</taxon>
        <taxon>Hexapoda</taxon>
        <taxon>Insecta</taxon>
        <taxon>Pterygota</taxon>
        <taxon>Neoptera</taxon>
        <taxon>Endopterygota</taxon>
        <taxon>Coleoptera</taxon>
        <taxon>Polyphaga</taxon>
        <taxon>Cucujiformia</taxon>
        <taxon>Coccinelloidea</taxon>
        <taxon>Coccinellidae</taxon>
        <taxon>Scymninae</taxon>
        <taxon>Scymnini</taxon>
        <taxon>Cryptolaemus</taxon>
    </lineage>
</organism>